<proteinExistence type="predicted"/>
<accession>A0ABU3LVK4</accession>
<gene>
    <name evidence="2" type="ORF">RQC66_21325</name>
</gene>
<keyword evidence="3" id="KW-1185">Reference proteome</keyword>
<dbReference type="Proteomes" id="UP001257948">
    <property type="component" value="Unassembled WGS sequence"/>
</dbReference>
<comment type="caution">
    <text evidence="2">The sequence shown here is derived from an EMBL/GenBank/DDBJ whole genome shotgun (WGS) entry which is preliminary data.</text>
</comment>
<organism evidence="2 3">
    <name type="scientific">Streptomyces justiciae</name>
    <dbReference type="NCBI Taxonomy" id="2780140"/>
    <lineage>
        <taxon>Bacteria</taxon>
        <taxon>Bacillati</taxon>
        <taxon>Actinomycetota</taxon>
        <taxon>Actinomycetes</taxon>
        <taxon>Kitasatosporales</taxon>
        <taxon>Streptomycetaceae</taxon>
        <taxon>Streptomyces</taxon>
    </lineage>
</organism>
<feature type="region of interest" description="Disordered" evidence="1">
    <location>
        <begin position="52"/>
        <end position="71"/>
    </location>
</feature>
<name>A0ABU3LVK4_9ACTN</name>
<dbReference type="RefSeq" id="WP_314202837.1">
    <property type="nucleotide sequence ID" value="NZ_JAVTLL010000014.1"/>
</dbReference>
<evidence type="ECO:0000256" key="1">
    <source>
        <dbReference type="SAM" id="MobiDB-lite"/>
    </source>
</evidence>
<sequence length="137" mass="13992">MPSPSRTPTPALSHPLLVLLRAALLAVICLCALVHGLSGGEGRPTTGVTAMSYPASTAGDGVPHGPHRHHGDEECALDAAVLATAQAAQHAPAEAGAAALVGASVAQVGPVAGRTPYRRDRRSTGRTALVRTSRWRI</sequence>
<evidence type="ECO:0000313" key="2">
    <source>
        <dbReference type="EMBL" id="MDT7843270.1"/>
    </source>
</evidence>
<evidence type="ECO:0000313" key="3">
    <source>
        <dbReference type="Proteomes" id="UP001257948"/>
    </source>
</evidence>
<dbReference type="EMBL" id="JAVTLL010000014">
    <property type="protein sequence ID" value="MDT7843270.1"/>
    <property type="molecule type" value="Genomic_DNA"/>
</dbReference>
<protein>
    <submittedName>
        <fullName evidence="2">DUF2946 family protein</fullName>
    </submittedName>
</protein>
<reference evidence="3" key="1">
    <citation type="submission" date="2023-07" db="EMBL/GenBank/DDBJ databases">
        <title>Draft genome sequence of the endophytic actinobacterium Streptomyces justiciae WPN32, a potential antibiotic producer.</title>
        <authorList>
            <person name="Yasawong M."/>
            <person name="Pana W."/>
            <person name="Ganta P."/>
            <person name="Santapan N."/>
            <person name="Songngamsuk T."/>
            <person name="Phatcharaharikarn M."/>
            <person name="Kerdtoob S."/>
            <person name="Nantapong N."/>
        </authorList>
    </citation>
    <scope>NUCLEOTIDE SEQUENCE [LARGE SCALE GENOMIC DNA]</scope>
    <source>
        <strain evidence="3">WPN32</strain>
    </source>
</reference>